<dbReference type="AlphaFoldDB" id="A0A5C6RUK6"/>
<dbReference type="SUPFAM" id="SSF103088">
    <property type="entry name" value="OmpA-like"/>
    <property type="match status" value="1"/>
</dbReference>
<dbReference type="InterPro" id="IPR011659">
    <property type="entry name" value="WD40"/>
</dbReference>
<evidence type="ECO:0000256" key="5">
    <source>
        <dbReference type="SAM" id="SignalP"/>
    </source>
</evidence>
<reference evidence="7 8" key="1">
    <citation type="submission" date="2019-08" db="EMBL/GenBank/DDBJ databases">
        <title>Genome of Vicingus serpentipes NCIMB 15042.</title>
        <authorList>
            <person name="Bowman J.P."/>
        </authorList>
    </citation>
    <scope>NUCLEOTIDE SEQUENCE [LARGE SCALE GENOMIC DNA]</scope>
    <source>
        <strain evidence="7 8">NCIMB 15042</strain>
    </source>
</reference>
<comment type="subcellular location">
    <subcellularLocation>
        <location evidence="1">Cell outer membrane</location>
    </subcellularLocation>
</comment>
<dbReference type="InterPro" id="IPR006664">
    <property type="entry name" value="OMP_bac"/>
</dbReference>
<evidence type="ECO:0000313" key="8">
    <source>
        <dbReference type="Proteomes" id="UP000321721"/>
    </source>
</evidence>
<dbReference type="RefSeq" id="WP_147099245.1">
    <property type="nucleotide sequence ID" value="NZ_VOOS01000002.1"/>
</dbReference>
<dbReference type="Pfam" id="PF00691">
    <property type="entry name" value="OmpA"/>
    <property type="match status" value="1"/>
</dbReference>
<dbReference type="InterPro" id="IPR050330">
    <property type="entry name" value="Bact_OuterMem_StrucFunc"/>
</dbReference>
<dbReference type="PRINTS" id="PR01021">
    <property type="entry name" value="OMPADOMAIN"/>
</dbReference>
<dbReference type="Gene3D" id="3.30.1330.60">
    <property type="entry name" value="OmpA-like domain"/>
    <property type="match status" value="1"/>
</dbReference>
<keyword evidence="5" id="KW-0732">Signal</keyword>
<evidence type="ECO:0000259" key="6">
    <source>
        <dbReference type="PROSITE" id="PS51123"/>
    </source>
</evidence>
<gene>
    <name evidence="7" type="ORF">FRY74_05020</name>
</gene>
<keyword evidence="3" id="KW-0998">Cell outer membrane</keyword>
<feature type="signal peptide" evidence="5">
    <location>
        <begin position="1"/>
        <end position="22"/>
    </location>
</feature>
<proteinExistence type="predicted"/>
<dbReference type="OrthoDB" id="9809364at2"/>
<evidence type="ECO:0000256" key="4">
    <source>
        <dbReference type="PROSITE-ProRule" id="PRU00473"/>
    </source>
</evidence>
<sequence length="693" mass="78412">MKQILITLLFNYILLCSLTAQETVLVNEEFNDNSFGWYENNGENIKCEVKNGTYLIKNKTESSRWIYQGLSDLAPDTENFTIEIKLKQSSGEKGYGFGILFSMYGDNSSYQKFLITSNKDYKLDHFYSEKSHIMVDYKKTEAINEGYNYNVLKVVKTANIVAYFINDELVYKTGKFSYYGSRIAFFLGNKMEMEIDYLKVTKTPRNINLVKGANNIGDKIKLSNKINTDEYDELVPIISADGKTLYCVRADTPENVGDPKDDQDIWYSTLEENGEWSTLKNFGKPLNNTGNNFLVSASPDNNSLIVANTYKPDGSKNTSGLSISNKTVDGWEVPKAFVIEDNYNDNNYVAYFLCSDNKTLILSVERKEGAGEKDLYVSFIKDDNTWSKPKNLGLTVNTFEDETNPFVAADNKTLYFSSKGHYGYGSYDVFVSKRLDDTWTNWSKPQNLGSKVNSPSSELGYFLDASGEYAYLSSGGDICKIENSEKPEAVVLISGITYNKKTAKPMTAKIKYYDLEANVELGIANSDPVTGEYKIILPAGKKYSFVAQQDNFYPISENLDLKQLIAYAEQTKDLFLLPIEKGEVIRLNNIFFEFNEAKLKSESFNELDRLFDILVQNNELKIEISGHTDDKGSDEYNRSLSKSRANSVMDYLTSKGIDKVRLSAVGYGESNPVVANDNDDNRAINRRVEFKVM</sequence>
<dbReference type="EMBL" id="VOOS01000002">
    <property type="protein sequence ID" value="TXB65933.1"/>
    <property type="molecule type" value="Genomic_DNA"/>
</dbReference>
<feature type="chain" id="PRO_5022891170" evidence="5">
    <location>
        <begin position="23"/>
        <end position="693"/>
    </location>
</feature>
<evidence type="ECO:0000256" key="2">
    <source>
        <dbReference type="ARBA" id="ARBA00023136"/>
    </source>
</evidence>
<comment type="caution">
    <text evidence="7">The sequence shown here is derived from an EMBL/GenBank/DDBJ whole genome shotgun (WGS) entry which is preliminary data.</text>
</comment>
<evidence type="ECO:0000256" key="3">
    <source>
        <dbReference type="ARBA" id="ARBA00023237"/>
    </source>
</evidence>
<evidence type="ECO:0000313" key="7">
    <source>
        <dbReference type="EMBL" id="TXB65933.1"/>
    </source>
</evidence>
<protein>
    <submittedName>
        <fullName evidence="7">OmpA family protein</fullName>
    </submittedName>
</protein>
<dbReference type="PANTHER" id="PTHR30329:SF21">
    <property type="entry name" value="LIPOPROTEIN YIAD-RELATED"/>
    <property type="match status" value="1"/>
</dbReference>
<keyword evidence="2 4" id="KW-0472">Membrane</keyword>
<dbReference type="Proteomes" id="UP000321721">
    <property type="component" value="Unassembled WGS sequence"/>
</dbReference>
<accession>A0A5C6RUK6</accession>
<keyword evidence="8" id="KW-1185">Reference proteome</keyword>
<dbReference type="Gene3D" id="2.60.120.560">
    <property type="entry name" value="Exo-inulinase, domain 1"/>
    <property type="match status" value="1"/>
</dbReference>
<organism evidence="7 8">
    <name type="scientific">Vicingus serpentipes</name>
    <dbReference type="NCBI Taxonomy" id="1926625"/>
    <lineage>
        <taxon>Bacteria</taxon>
        <taxon>Pseudomonadati</taxon>
        <taxon>Bacteroidota</taxon>
        <taxon>Flavobacteriia</taxon>
        <taxon>Flavobacteriales</taxon>
        <taxon>Vicingaceae</taxon>
        <taxon>Vicingus</taxon>
    </lineage>
</organism>
<dbReference type="PANTHER" id="PTHR30329">
    <property type="entry name" value="STATOR ELEMENT OF FLAGELLAR MOTOR COMPLEX"/>
    <property type="match status" value="1"/>
</dbReference>
<dbReference type="InterPro" id="IPR036737">
    <property type="entry name" value="OmpA-like_sf"/>
</dbReference>
<evidence type="ECO:0000256" key="1">
    <source>
        <dbReference type="ARBA" id="ARBA00004442"/>
    </source>
</evidence>
<dbReference type="GO" id="GO:0009279">
    <property type="term" value="C:cell outer membrane"/>
    <property type="evidence" value="ECO:0007669"/>
    <property type="project" value="UniProtKB-SubCell"/>
</dbReference>
<feature type="domain" description="OmpA-like" evidence="6">
    <location>
        <begin position="580"/>
        <end position="693"/>
    </location>
</feature>
<name>A0A5C6RUK6_9FLAO</name>
<dbReference type="CDD" id="cd07185">
    <property type="entry name" value="OmpA_C-like"/>
    <property type="match status" value="1"/>
</dbReference>
<dbReference type="Pfam" id="PF07676">
    <property type="entry name" value="PD40"/>
    <property type="match status" value="1"/>
</dbReference>
<dbReference type="PROSITE" id="PS51123">
    <property type="entry name" value="OMPA_2"/>
    <property type="match status" value="1"/>
</dbReference>
<dbReference type="SUPFAM" id="SSF82171">
    <property type="entry name" value="DPP6 N-terminal domain-like"/>
    <property type="match status" value="1"/>
</dbReference>
<dbReference type="InterPro" id="IPR006665">
    <property type="entry name" value="OmpA-like"/>
</dbReference>